<keyword evidence="2 4" id="KW-0547">Nucleotide-binding</keyword>
<dbReference type="PANTHER" id="PTHR43585:SF2">
    <property type="entry name" value="ATP-GRASP ENZYME FSQD"/>
    <property type="match status" value="1"/>
</dbReference>
<evidence type="ECO:0000256" key="3">
    <source>
        <dbReference type="ARBA" id="ARBA00022840"/>
    </source>
</evidence>
<organism evidence="6 7">
    <name type="scientific">Streptomyces bauhiniae</name>
    <dbReference type="NCBI Taxonomy" id="2340725"/>
    <lineage>
        <taxon>Bacteria</taxon>
        <taxon>Bacillati</taxon>
        <taxon>Actinomycetota</taxon>
        <taxon>Actinomycetes</taxon>
        <taxon>Kitasatosporales</taxon>
        <taxon>Streptomycetaceae</taxon>
        <taxon>Streptomyces</taxon>
    </lineage>
</organism>
<dbReference type="GO" id="GO:0016874">
    <property type="term" value="F:ligase activity"/>
    <property type="evidence" value="ECO:0007669"/>
    <property type="project" value="UniProtKB-KW"/>
</dbReference>
<reference evidence="6 7" key="1">
    <citation type="submission" date="2019-04" db="EMBL/GenBank/DDBJ databases">
        <title>Streptomyces sp. nov. Bv016 isolated from bark of Buahinia variegata.</title>
        <authorList>
            <person name="Kanchanasin P."/>
            <person name="Tanasupawat S."/>
            <person name="Yuki M."/>
            <person name="Kudo T."/>
        </authorList>
    </citation>
    <scope>NUCLEOTIDE SEQUENCE [LARGE SCALE GENOMIC DNA]</scope>
    <source>
        <strain evidence="6 7">Bv016</strain>
    </source>
</reference>
<dbReference type="InterPro" id="IPR011761">
    <property type="entry name" value="ATP-grasp"/>
</dbReference>
<proteinExistence type="predicted"/>
<dbReference type="SUPFAM" id="SSF56059">
    <property type="entry name" value="Glutathione synthetase ATP-binding domain-like"/>
    <property type="match status" value="1"/>
</dbReference>
<keyword evidence="1" id="KW-0436">Ligase</keyword>
<keyword evidence="3 4" id="KW-0067">ATP-binding</keyword>
<dbReference type="Proteomes" id="UP000298159">
    <property type="component" value="Unassembled WGS sequence"/>
</dbReference>
<dbReference type="GO" id="GO:0046872">
    <property type="term" value="F:metal ion binding"/>
    <property type="evidence" value="ECO:0007669"/>
    <property type="project" value="InterPro"/>
</dbReference>
<evidence type="ECO:0000259" key="5">
    <source>
        <dbReference type="PROSITE" id="PS50975"/>
    </source>
</evidence>
<dbReference type="Gene3D" id="3.30.470.20">
    <property type="entry name" value="ATP-grasp fold, B domain"/>
    <property type="match status" value="1"/>
</dbReference>
<dbReference type="InterPro" id="IPR052032">
    <property type="entry name" value="ATP-dep_AA_Ligase"/>
</dbReference>
<comment type="caution">
    <text evidence="6">The sequence shown here is derived from an EMBL/GenBank/DDBJ whole genome shotgun (WGS) entry which is preliminary data.</text>
</comment>
<dbReference type="RefSeq" id="WP_135786830.1">
    <property type="nucleotide sequence ID" value="NZ_SRRT01000005.1"/>
</dbReference>
<protein>
    <submittedName>
        <fullName evidence="6">ATP-grasp domain-containing protein</fullName>
    </submittedName>
</protein>
<evidence type="ECO:0000256" key="1">
    <source>
        <dbReference type="ARBA" id="ARBA00022598"/>
    </source>
</evidence>
<dbReference type="Gene3D" id="3.40.50.20">
    <property type="match status" value="1"/>
</dbReference>
<sequence>MTAPRELLLAGVGTMGRPYLEAAARLGVRARALESAATWENRPAALAERFYRVPGGHEESWAGAVAAAVAERVPDGLIGFAEPQVVAAALAQQRHGLRGPSLHAAVVSRNKALQRALFGAHGVPQPEYLHVARLGEARDWMRRHLPVVVKPLSLSGSQGVELIRTPEEVGEVVARRAGEGQLLVETAVEGPEFSWEALVREGEVLFENVTAKETTPPPYFVELVHRCGHDLGPESAAQVRALTSGVLRALGMDTGLVHLEFRMSATGPVLMEVAVRTPGDYLPDAIGLTFGFDLYEAMVLLSVGLPLPALPERPVSHAATVFLTAAPGTITGIEGLDEVRAHPAVVRVRPRKGVGDTVQPLTSSGRRLGHVLIDAGSPTEREDAVKLVRETLRFTVTPQVA</sequence>
<dbReference type="PROSITE" id="PS50975">
    <property type="entry name" value="ATP_GRASP"/>
    <property type="match status" value="1"/>
</dbReference>
<name>A0A4Z1D1L8_9ACTN</name>
<gene>
    <name evidence="6" type="ORF">E5083_18680</name>
</gene>
<dbReference type="PANTHER" id="PTHR43585">
    <property type="entry name" value="FUMIPYRROLE BIOSYNTHESIS PROTEIN C"/>
    <property type="match status" value="1"/>
</dbReference>
<evidence type="ECO:0000256" key="4">
    <source>
        <dbReference type="PROSITE-ProRule" id="PRU00409"/>
    </source>
</evidence>
<keyword evidence="7" id="KW-1185">Reference proteome</keyword>
<evidence type="ECO:0000256" key="2">
    <source>
        <dbReference type="ARBA" id="ARBA00022741"/>
    </source>
</evidence>
<dbReference type="Pfam" id="PF13535">
    <property type="entry name" value="ATP-grasp_4"/>
    <property type="match status" value="1"/>
</dbReference>
<accession>A0A4Z1D1L8</accession>
<evidence type="ECO:0000313" key="7">
    <source>
        <dbReference type="Proteomes" id="UP000298159"/>
    </source>
</evidence>
<dbReference type="InterPro" id="IPR040570">
    <property type="entry name" value="LAL_C2"/>
</dbReference>
<feature type="domain" description="ATP-grasp" evidence="5">
    <location>
        <begin position="115"/>
        <end position="303"/>
    </location>
</feature>
<dbReference type="EMBL" id="SRRT01000005">
    <property type="protein sequence ID" value="TGN75678.1"/>
    <property type="molecule type" value="Genomic_DNA"/>
</dbReference>
<dbReference type="AlphaFoldDB" id="A0A4Z1D1L8"/>
<dbReference type="GeneID" id="95449627"/>
<dbReference type="GO" id="GO:0005524">
    <property type="term" value="F:ATP binding"/>
    <property type="evidence" value="ECO:0007669"/>
    <property type="project" value="UniProtKB-UniRule"/>
</dbReference>
<dbReference type="Pfam" id="PF18603">
    <property type="entry name" value="LAL_C2"/>
    <property type="match status" value="1"/>
</dbReference>
<evidence type="ECO:0000313" key="6">
    <source>
        <dbReference type="EMBL" id="TGN75678.1"/>
    </source>
</evidence>